<dbReference type="PROSITE" id="PS50181">
    <property type="entry name" value="FBOX"/>
    <property type="match status" value="1"/>
</dbReference>
<dbReference type="InterPro" id="IPR036047">
    <property type="entry name" value="F-box-like_dom_sf"/>
</dbReference>
<dbReference type="SUPFAM" id="SSF81383">
    <property type="entry name" value="F-box domain"/>
    <property type="match status" value="1"/>
</dbReference>
<sequence>MLSDLPQELIEKILVALDVECLRSCSLVSSSLLAPSQRVIFRSLLIPNACFPKAQSLFAAAPHISGYVRDLHVELLPKVSPQNQNGVLSFILTSCHHLQFLCVGGRTLAEWDDMPLPLQSTVHDVLASANLHTLILVGICNVPSSFISHVLSSGIKRIGLCGINVQESKSRLPSHYETVRTEHLSLLVNLDGIKPIVDLILPDTCPPGYLDSIRGLTLPMYRNAEAQSLRLIVATVNTLRLPRLQCGAFETALNLPRLSVLQEIALRFFWSVDLLPHLDITLASFSTVIPNIEILRLTFHGALPDRENLAKDRAGPFPLFDGACAYRERLPCLARVHCHWRSRQPSPLPDFADFNEYIRGKFPGLSDTVLEVSGGGDLDDIFY</sequence>
<comment type="caution">
    <text evidence="2">The sequence shown here is derived from an EMBL/GenBank/DDBJ whole genome shotgun (WGS) entry which is preliminary data.</text>
</comment>
<protein>
    <recommendedName>
        <fullName evidence="1">F-box domain-containing protein</fullName>
    </recommendedName>
</protein>
<dbReference type="AlphaFoldDB" id="A0A8H7CT81"/>
<keyword evidence="3" id="KW-1185">Reference proteome</keyword>
<evidence type="ECO:0000313" key="2">
    <source>
        <dbReference type="EMBL" id="KAF7347201.1"/>
    </source>
</evidence>
<evidence type="ECO:0000259" key="1">
    <source>
        <dbReference type="PROSITE" id="PS50181"/>
    </source>
</evidence>
<dbReference type="OrthoDB" id="2745898at2759"/>
<accession>A0A8H7CT81</accession>
<feature type="domain" description="F-box" evidence="1">
    <location>
        <begin position="1"/>
        <end position="44"/>
    </location>
</feature>
<dbReference type="EMBL" id="JACAZI010000012">
    <property type="protein sequence ID" value="KAF7347201.1"/>
    <property type="molecule type" value="Genomic_DNA"/>
</dbReference>
<dbReference type="InterPro" id="IPR001810">
    <property type="entry name" value="F-box_dom"/>
</dbReference>
<proteinExistence type="predicted"/>
<reference evidence="2" key="1">
    <citation type="submission" date="2020-05" db="EMBL/GenBank/DDBJ databases">
        <title>Mycena genomes resolve the evolution of fungal bioluminescence.</title>
        <authorList>
            <person name="Tsai I.J."/>
        </authorList>
    </citation>
    <scope>NUCLEOTIDE SEQUENCE</scope>
    <source>
        <strain evidence="2">CCC161011</strain>
    </source>
</reference>
<evidence type="ECO:0000313" key="3">
    <source>
        <dbReference type="Proteomes" id="UP000620124"/>
    </source>
</evidence>
<dbReference type="Proteomes" id="UP000620124">
    <property type="component" value="Unassembled WGS sequence"/>
</dbReference>
<organism evidence="2 3">
    <name type="scientific">Mycena venus</name>
    <dbReference type="NCBI Taxonomy" id="2733690"/>
    <lineage>
        <taxon>Eukaryota</taxon>
        <taxon>Fungi</taxon>
        <taxon>Dikarya</taxon>
        <taxon>Basidiomycota</taxon>
        <taxon>Agaricomycotina</taxon>
        <taxon>Agaricomycetes</taxon>
        <taxon>Agaricomycetidae</taxon>
        <taxon>Agaricales</taxon>
        <taxon>Marasmiineae</taxon>
        <taxon>Mycenaceae</taxon>
        <taxon>Mycena</taxon>
    </lineage>
</organism>
<name>A0A8H7CT81_9AGAR</name>
<gene>
    <name evidence="2" type="ORF">MVEN_01475000</name>
</gene>